<evidence type="ECO:0000256" key="6">
    <source>
        <dbReference type="ARBA" id="ARBA00022989"/>
    </source>
</evidence>
<feature type="transmembrane region" description="Helical" evidence="8">
    <location>
        <begin position="89"/>
        <end position="108"/>
    </location>
</feature>
<keyword evidence="7 8" id="KW-0472">Membrane</keyword>
<evidence type="ECO:0000256" key="8">
    <source>
        <dbReference type="SAM" id="Phobius"/>
    </source>
</evidence>
<dbReference type="Proteomes" id="UP001597178">
    <property type="component" value="Unassembled WGS sequence"/>
</dbReference>
<feature type="transmembrane region" description="Helical" evidence="8">
    <location>
        <begin position="451"/>
        <end position="470"/>
    </location>
</feature>
<name>A0ABW3ZSG8_9BACI</name>
<feature type="transmembrane region" description="Helical" evidence="8">
    <location>
        <begin position="47"/>
        <end position="68"/>
    </location>
</feature>
<dbReference type="PANTHER" id="PTHR30047:SF7">
    <property type="entry name" value="HIGH-AFFINITY CHOLINE TRANSPORT PROTEIN"/>
    <property type="match status" value="1"/>
</dbReference>
<keyword evidence="4" id="KW-1003">Cell membrane</keyword>
<evidence type="ECO:0000256" key="4">
    <source>
        <dbReference type="ARBA" id="ARBA00022475"/>
    </source>
</evidence>
<organism evidence="9 10">
    <name type="scientific">Lentibacillus salinarum</name>
    <dbReference type="NCBI Taxonomy" id="446820"/>
    <lineage>
        <taxon>Bacteria</taxon>
        <taxon>Bacillati</taxon>
        <taxon>Bacillota</taxon>
        <taxon>Bacilli</taxon>
        <taxon>Bacillales</taxon>
        <taxon>Bacillaceae</taxon>
        <taxon>Lentibacillus</taxon>
    </lineage>
</organism>
<dbReference type="PANTHER" id="PTHR30047">
    <property type="entry name" value="HIGH-AFFINITY CHOLINE TRANSPORT PROTEIN-RELATED"/>
    <property type="match status" value="1"/>
</dbReference>
<dbReference type="Pfam" id="PF02028">
    <property type="entry name" value="BCCT"/>
    <property type="match status" value="1"/>
</dbReference>
<evidence type="ECO:0000256" key="5">
    <source>
        <dbReference type="ARBA" id="ARBA00022692"/>
    </source>
</evidence>
<feature type="transmembrane region" description="Helical" evidence="8">
    <location>
        <begin position="401"/>
        <end position="423"/>
    </location>
</feature>
<keyword evidence="10" id="KW-1185">Reference proteome</keyword>
<feature type="transmembrane region" description="Helical" evidence="8">
    <location>
        <begin position="319"/>
        <end position="338"/>
    </location>
</feature>
<evidence type="ECO:0000256" key="3">
    <source>
        <dbReference type="ARBA" id="ARBA00022448"/>
    </source>
</evidence>
<evidence type="ECO:0000256" key="2">
    <source>
        <dbReference type="ARBA" id="ARBA00005658"/>
    </source>
</evidence>
<feature type="transmembrane region" description="Helical" evidence="8">
    <location>
        <begin position="350"/>
        <end position="371"/>
    </location>
</feature>
<evidence type="ECO:0000256" key="7">
    <source>
        <dbReference type="ARBA" id="ARBA00023136"/>
    </source>
</evidence>
<accession>A0ABW3ZSG8</accession>
<comment type="subcellular location">
    <subcellularLocation>
        <location evidence="1">Cell membrane</location>
        <topology evidence="1">Multi-pass membrane protein</topology>
    </subcellularLocation>
</comment>
<proteinExistence type="inferred from homology"/>
<evidence type="ECO:0000313" key="9">
    <source>
        <dbReference type="EMBL" id="MFD1361286.1"/>
    </source>
</evidence>
<comment type="similarity">
    <text evidence="2">Belongs to the BCCT transporter (TC 2.A.15) family.</text>
</comment>
<feature type="transmembrane region" description="Helical" evidence="8">
    <location>
        <begin position="144"/>
        <end position="162"/>
    </location>
</feature>
<feature type="transmembrane region" description="Helical" evidence="8">
    <location>
        <begin position="7"/>
        <end position="27"/>
    </location>
</feature>
<reference evidence="10" key="1">
    <citation type="journal article" date="2019" name="Int. J. Syst. Evol. Microbiol.">
        <title>The Global Catalogue of Microorganisms (GCM) 10K type strain sequencing project: providing services to taxonomists for standard genome sequencing and annotation.</title>
        <authorList>
            <consortium name="The Broad Institute Genomics Platform"/>
            <consortium name="The Broad Institute Genome Sequencing Center for Infectious Disease"/>
            <person name="Wu L."/>
            <person name="Ma J."/>
        </authorList>
    </citation>
    <scope>NUCLEOTIDE SEQUENCE [LARGE SCALE GENOMIC DNA]</scope>
    <source>
        <strain evidence="10">CCUG 54822</strain>
    </source>
</reference>
<gene>
    <name evidence="9" type="ORF">ACFQ4A_06335</name>
</gene>
<sequence length="523" mass="57239">MHKKKIRWGVFLPMAILLVGTVIIGIVSPKGFYNLQTTLVNFSFNNFGWLFSLVVFLLIFICLFLGFSKYGNIKFGGDHAKPTVKKWEWFAISLTGGIGTGLLFWGTAEPLTHFMNPPEVLGIESSSEEAATFSMAAVMMQWTLAPYSLYVICGIAVAYAHYNLKLPYNVSSTLYPLIGKRALGVTGTIVDNICMFAIAGAMAAILAEGVLQISSGIAFYTPLGDGPVLWAVMVLAITITYIISSYTGLQKGIRVIADNNAKIFIFLLLFVFIAGPTAYMLNIGTQGTGNYLGNMASWHLWLSPMEGSSWSKDWPIFEWALWGANAPLIGMFLARLSYGRTLRQFVVLNLLLPAGFGAFWFWVFGGSAMFFDWNNGGQLWNIINNQAEGLQLSLFAFLGELPFSTLIGLIILVAIYLSFTTLADSLTTTMSSLTTTGNTLKDPEPPAKVKVFWGVIMGIMAILTVTSGTGGEITGIDAVKQMATIAGIPALFFIVIQTFSTIKAVLNNDKDFEDIYEEERKSS</sequence>
<feature type="transmembrane region" description="Helical" evidence="8">
    <location>
        <begin position="183"/>
        <end position="207"/>
    </location>
</feature>
<keyword evidence="3" id="KW-0813">Transport</keyword>
<feature type="transmembrane region" description="Helical" evidence="8">
    <location>
        <begin position="261"/>
        <end position="281"/>
    </location>
</feature>
<evidence type="ECO:0000313" key="10">
    <source>
        <dbReference type="Proteomes" id="UP001597178"/>
    </source>
</evidence>
<keyword evidence="6 8" id="KW-1133">Transmembrane helix</keyword>
<dbReference type="EMBL" id="JBHTNH010000008">
    <property type="protein sequence ID" value="MFD1361286.1"/>
    <property type="molecule type" value="Genomic_DNA"/>
</dbReference>
<dbReference type="InterPro" id="IPR000060">
    <property type="entry name" value="BCCT_transptr"/>
</dbReference>
<comment type="caution">
    <text evidence="9">The sequence shown here is derived from an EMBL/GenBank/DDBJ whole genome shotgun (WGS) entry which is preliminary data.</text>
</comment>
<evidence type="ECO:0000256" key="1">
    <source>
        <dbReference type="ARBA" id="ARBA00004651"/>
    </source>
</evidence>
<dbReference type="RefSeq" id="WP_382398712.1">
    <property type="nucleotide sequence ID" value="NZ_JBHTNH010000008.1"/>
</dbReference>
<keyword evidence="5 8" id="KW-0812">Transmembrane</keyword>
<protein>
    <submittedName>
        <fullName evidence="9">BCCT family transporter</fullName>
    </submittedName>
</protein>
<feature type="transmembrane region" description="Helical" evidence="8">
    <location>
        <begin position="482"/>
        <end position="502"/>
    </location>
</feature>
<feature type="transmembrane region" description="Helical" evidence="8">
    <location>
        <begin position="227"/>
        <end position="249"/>
    </location>
</feature>